<evidence type="ECO:0000256" key="1">
    <source>
        <dbReference type="ARBA" id="ARBA00004651"/>
    </source>
</evidence>
<feature type="transmembrane region" description="Helical" evidence="5">
    <location>
        <begin position="144"/>
        <end position="167"/>
    </location>
</feature>
<dbReference type="InterPro" id="IPR036259">
    <property type="entry name" value="MFS_trans_sf"/>
</dbReference>
<comment type="subcellular location">
    <subcellularLocation>
        <location evidence="1">Cell membrane</location>
        <topology evidence="1">Multi-pass membrane protein</topology>
    </subcellularLocation>
</comment>
<keyword evidence="2 5" id="KW-0812">Transmembrane</keyword>
<feature type="transmembrane region" description="Helical" evidence="5">
    <location>
        <begin position="296"/>
        <end position="314"/>
    </location>
</feature>
<feature type="transmembrane region" description="Helical" evidence="5">
    <location>
        <begin position="173"/>
        <end position="195"/>
    </location>
</feature>
<feature type="transmembrane region" description="Helical" evidence="5">
    <location>
        <begin position="321"/>
        <end position="339"/>
    </location>
</feature>
<dbReference type="Proteomes" id="UP000183407">
    <property type="component" value="Unassembled WGS sequence"/>
</dbReference>
<feature type="domain" description="Major facilitator superfamily (MFS) profile" evidence="6">
    <location>
        <begin position="21"/>
        <end position="435"/>
    </location>
</feature>
<feature type="transmembrane region" description="Helical" evidence="5">
    <location>
        <begin position="409"/>
        <end position="427"/>
    </location>
</feature>
<dbReference type="SUPFAM" id="SSF103473">
    <property type="entry name" value="MFS general substrate transporter"/>
    <property type="match status" value="1"/>
</dbReference>
<dbReference type="Gene3D" id="1.20.1250.20">
    <property type="entry name" value="MFS general substrate transporter like domains"/>
    <property type="match status" value="1"/>
</dbReference>
<evidence type="ECO:0000256" key="3">
    <source>
        <dbReference type="ARBA" id="ARBA00022989"/>
    </source>
</evidence>
<feature type="transmembrane region" description="Helical" evidence="5">
    <location>
        <begin position="87"/>
        <end position="106"/>
    </location>
</feature>
<evidence type="ECO:0000259" key="6">
    <source>
        <dbReference type="PROSITE" id="PS50850"/>
    </source>
</evidence>
<feature type="transmembrane region" description="Helical" evidence="5">
    <location>
        <begin position="345"/>
        <end position="368"/>
    </location>
</feature>
<feature type="transmembrane region" description="Helical" evidence="5">
    <location>
        <begin position="380"/>
        <end position="403"/>
    </location>
</feature>
<dbReference type="PANTHER" id="PTHR23508:SF10">
    <property type="entry name" value="CARBOXYLIC ACID TRANSPORTER PROTEIN HOMOLOG"/>
    <property type="match status" value="1"/>
</dbReference>
<dbReference type="RefSeq" id="WP_073362129.1">
    <property type="nucleotide sequence ID" value="NZ_FNTL01000004.1"/>
</dbReference>
<dbReference type="PROSITE" id="PS00217">
    <property type="entry name" value="SUGAR_TRANSPORT_2"/>
    <property type="match status" value="1"/>
</dbReference>
<feature type="transmembrane region" description="Helical" evidence="5">
    <location>
        <begin position="257"/>
        <end position="276"/>
    </location>
</feature>
<feature type="transmembrane region" description="Helical" evidence="5">
    <location>
        <begin position="55"/>
        <end position="75"/>
    </location>
</feature>
<name>A0A1H5F9T3_RHOJO</name>
<dbReference type="AlphaFoldDB" id="A0A1H5F9T3"/>
<dbReference type="InterPro" id="IPR005829">
    <property type="entry name" value="Sugar_transporter_CS"/>
</dbReference>
<feature type="transmembrane region" description="Helical" evidence="5">
    <location>
        <begin position="112"/>
        <end position="132"/>
    </location>
</feature>
<dbReference type="InterPro" id="IPR011701">
    <property type="entry name" value="MFS"/>
</dbReference>
<dbReference type="GO" id="GO:0046943">
    <property type="term" value="F:carboxylic acid transmembrane transporter activity"/>
    <property type="evidence" value="ECO:0007669"/>
    <property type="project" value="TreeGrafter"/>
</dbReference>
<dbReference type="PANTHER" id="PTHR23508">
    <property type="entry name" value="CARBOXYLIC ACID TRANSPORTER PROTEIN HOMOLOG"/>
    <property type="match status" value="1"/>
</dbReference>
<sequence length="452" mass="47127">MQFDLRERIDNSPMTRYQWGAIAICGLLNVLDGFDVLVMAFTAQSVSQEWDLSGSVVGLLLSAGLFGMAAGSLFLAPWADTIGRRAMILLCLALASTGMLLSAVSQNAIQLGLLRALTGVGIGGILASSNVIASEYASNRWRGLAVSLNSTGYAVGATVGGIIAVVLQNSLGWRTVFLFGGLCTAAIIPVVYARLPESIDFLLVRRPANALDRINAFAVRVGQPRLDDLPTLRATATADAGFAVRVLLSPERRRSTLLVWFAFFMAMFGFYFVTSWTPKLLVEAGMSANQGVTGGVLLNLGGIFGATLLGALSARFALKRVLIAYMATAGLLLVVFVPATASIVIAFGLGALIGVFANGCIAGLYAITPSVYSPSVRATGVGWGIGIGRVGAIASPIVAGALLDRDWSPTQLYILVAASFVLAGLAVSRLRFEKTGTDAGATTAAPLGASRP</sequence>
<evidence type="ECO:0000313" key="8">
    <source>
        <dbReference type="Proteomes" id="UP000183407"/>
    </source>
</evidence>
<organism evidence="7 8">
    <name type="scientific">Rhodococcus jostii</name>
    <dbReference type="NCBI Taxonomy" id="132919"/>
    <lineage>
        <taxon>Bacteria</taxon>
        <taxon>Bacillati</taxon>
        <taxon>Actinomycetota</taxon>
        <taxon>Actinomycetes</taxon>
        <taxon>Mycobacteriales</taxon>
        <taxon>Nocardiaceae</taxon>
        <taxon>Rhodococcus</taxon>
    </lineage>
</organism>
<keyword evidence="3 5" id="KW-1133">Transmembrane helix</keyword>
<evidence type="ECO:0000256" key="2">
    <source>
        <dbReference type="ARBA" id="ARBA00022692"/>
    </source>
</evidence>
<reference evidence="8" key="1">
    <citation type="submission" date="2016-10" db="EMBL/GenBank/DDBJ databases">
        <authorList>
            <person name="Varghese N."/>
        </authorList>
    </citation>
    <scope>NUCLEOTIDE SEQUENCE [LARGE SCALE GENOMIC DNA]</scope>
    <source>
        <strain evidence="8">DSM 44719</strain>
    </source>
</reference>
<keyword evidence="4 5" id="KW-0472">Membrane</keyword>
<evidence type="ECO:0000256" key="4">
    <source>
        <dbReference type="ARBA" id="ARBA00023136"/>
    </source>
</evidence>
<accession>A0A1H5F9T3</accession>
<dbReference type="Pfam" id="PF07690">
    <property type="entry name" value="MFS_1"/>
    <property type="match status" value="1"/>
</dbReference>
<dbReference type="InterPro" id="IPR020846">
    <property type="entry name" value="MFS_dom"/>
</dbReference>
<proteinExistence type="predicted"/>
<dbReference type="EMBL" id="FNTL01000004">
    <property type="protein sequence ID" value="SEE00141.1"/>
    <property type="molecule type" value="Genomic_DNA"/>
</dbReference>
<dbReference type="GO" id="GO:0005886">
    <property type="term" value="C:plasma membrane"/>
    <property type="evidence" value="ECO:0007669"/>
    <property type="project" value="UniProtKB-SubCell"/>
</dbReference>
<evidence type="ECO:0000256" key="5">
    <source>
        <dbReference type="SAM" id="Phobius"/>
    </source>
</evidence>
<dbReference type="PROSITE" id="PS50850">
    <property type="entry name" value="MFS"/>
    <property type="match status" value="1"/>
</dbReference>
<protein>
    <submittedName>
        <fullName evidence="7">Benzoate transport</fullName>
    </submittedName>
</protein>
<dbReference type="CDD" id="cd17365">
    <property type="entry name" value="MFS_PcaK_like"/>
    <property type="match status" value="1"/>
</dbReference>
<gene>
    <name evidence="7" type="ORF">SAMN04490220_6318</name>
</gene>
<dbReference type="OrthoDB" id="9109650at2"/>
<evidence type="ECO:0000313" key="7">
    <source>
        <dbReference type="EMBL" id="SEE00141.1"/>
    </source>
</evidence>
<feature type="transmembrane region" description="Helical" evidence="5">
    <location>
        <begin position="21"/>
        <end position="43"/>
    </location>
</feature>